<feature type="compositionally biased region" description="Pro residues" evidence="1">
    <location>
        <begin position="352"/>
        <end position="366"/>
    </location>
</feature>
<sequence length="378" mass="40677">MTRRPKVIVCGTGFGRVHLRAVQSSPDVELAGVLARGSDQSRRIASEYGVTCFTDVDGLPGDVDIACVVVTGGTGGGDGTELALRLLARGVHVMQELPLHRDELESCLRAAHQHGVRYRVNAFHPHLAPIRRFLDAAEVARRRQRPLFVDATCAIQVLPSLLDIVGRAVGGLRPWRFAEPEAVPSELAALAGTPAPYTTVHGVIGEVPVTLRVQNQINPSDLDNHALLLHRVSVGFEGGVLALADTHGPVLWSPRLHGERDATGRLVLSGPETGRLGVSSTQRLDGAAAPGAQAPTFLEIFDRVWPDAVAHALREFQRDIAGSADEPQPAKWSQWALSLTAQWQDLSARLGPPEPIHPPEPQPLPLPELLADLPQEGR</sequence>
<gene>
    <name evidence="4" type="ORF">E1294_48710</name>
</gene>
<dbReference type="SUPFAM" id="SSF51735">
    <property type="entry name" value="NAD(P)-binding Rossmann-fold domains"/>
    <property type="match status" value="1"/>
</dbReference>
<dbReference type="Pfam" id="PF21390">
    <property type="entry name" value="Irp3-like_C"/>
    <property type="match status" value="1"/>
</dbReference>
<evidence type="ECO:0000259" key="2">
    <source>
        <dbReference type="Pfam" id="PF01408"/>
    </source>
</evidence>
<dbReference type="Gene3D" id="3.30.360.10">
    <property type="entry name" value="Dihydrodipicolinate Reductase, domain 2"/>
    <property type="match status" value="1"/>
</dbReference>
<reference evidence="4 5" key="1">
    <citation type="submission" date="2019-03" db="EMBL/GenBank/DDBJ databases">
        <title>Draft genome sequences of novel Actinobacteria.</title>
        <authorList>
            <person name="Sahin N."/>
            <person name="Ay H."/>
            <person name="Saygin H."/>
        </authorList>
    </citation>
    <scope>NUCLEOTIDE SEQUENCE [LARGE SCALE GENOMIC DNA]</scope>
    <source>
        <strain evidence="4 5">KC712</strain>
    </source>
</reference>
<evidence type="ECO:0000259" key="3">
    <source>
        <dbReference type="Pfam" id="PF21390"/>
    </source>
</evidence>
<protein>
    <submittedName>
        <fullName evidence="4">Thiazolinyl imide reductase</fullName>
    </submittedName>
</protein>
<accession>A0A4R4VTV7</accession>
<evidence type="ECO:0000256" key="1">
    <source>
        <dbReference type="SAM" id="MobiDB-lite"/>
    </source>
</evidence>
<feature type="domain" description="Gfo/Idh/MocA-like oxidoreductase N-terminal" evidence="2">
    <location>
        <begin position="6"/>
        <end position="121"/>
    </location>
</feature>
<feature type="domain" description="Thiazolinyl imine reductase-like C-terminal" evidence="3">
    <location>
        <begin position="144"/>
        <end position="253"/>
    </location>
</feature>
<feature type="compositionally biased region" description="Low complexity" evidence="1">
    <location>
        <begin position="367"/>
        <end position="378"/>
    </location>
</feature>
<dbReference type="Pfam" id="PF01408">
    <property type="entry name" value="GFO_IDH_MocA"/>
    <property type="match status" value="1"/>
</dbReference>
<evidence type="ECO:0000313" key="5">
    <source>
        <dbReference type="Proteomes" id="UP000294543"/>
    </source>
</evidence>
<dbReference type="InterPro" id="IPR048655">
    <property type="entry name" value="Irp3-like_C"/>
</dbReference>
<name>A0A4R4VTV7_9ACTN</name>
<dbReference type="InterPro" id="IPR051450">
    <property type="entry name" value="Gfo/Idh/MocA_Oxidoreductases"/>
</dbReference>
<evidence type="ECO:0000313" key="4">
    <source>
        <dbReference type="EMBL" id="TDD06733.1"/>
    </source>
</evidence>
<dbReference type="InterPro" id="IPR036291">
    <property type="entry name" value="NAD(P)-bd_dom_sf"/>
</dbReference>
<dbReference type="EMBL" id="SMKP01000274">
    <property type="protein sequence ID" value="TDD06733.1"/>
    <property type="molecule type" value="Genomic_DNA"/>
</dbReference>
<comment type="caution">
    <text evidence="4">The sequence shown here is derived from an EMBL/GenBank/DDBJ whole genome shotgun (WGS) entry which is preliminary data.</text>
</comment>
<dbReference type="GO" id="GO:0000166">
    <property type="term" value="F:nucleotide binding"/>
    <property type="evidence" value="ECO:0007669"/>
    <property type="project" value="InterPro"/>
</dbReference>
<dbReference type="RefSeq" id="WP_132519093.1">
    <property type="nucleotide sequence ID" value="NZ_SMKP01000274.1"/>
</dbReference>
<proteinExistence type="predicted"/>
<dbReference type="NCBIfam" id="TIGR01761">
    <property type="entry name" value="thiaz-red"/>
    <property type="match status" value="1"/>
</dbReference>
<dbReference type="AlphaFoldDB" id="A0A4R4VTV7"/>
<organism evidence="4 5">
    <name type="scientific">Nonomuraea diastatica</name>
    <dbReference type="NCBI Taxonomy" id="1848329"/>
    <lineage>
        <taxon>Bacteria</taxon>
        <taxon>Bacillati</taxon>
        <taxon>Actinomycetota</taxon>
        <taxon>Actinomycetes</taxon>
        <taxon>Streptosporangiales</taxon>
        <taxon>Streptosporangiaceae</taxon>
        <taxon>Nonomuraea</taxon>
    </lineage>
</organism>
<dbReference type="PANTHER" id="PTHR43377">
    <property type="entry name" value="BILIVERDIN REDUCTASE A"/>
    <property type="match status" value="1"/>
</dbReference>
<dbReference type="InterPro" id="IPR010091">
    <property type="entry name" value="Thiazolinyl_imide_reductase"/>
</dbReference>
<dbReference type="PANTHER" id="PTHR43377:SF1">
    <property type="entry name" value="BILIVERDIN REDUCTASE A"/>
    <property type="match status" value="1"/>
</dbReference>
<keyword evidence="5" id="KW-1185">Reference proteome</keyword>
<feature type="region of interest" description="Disordered" evidence="1">
    <location>
        <begin position="346"/>
        <end position="378"/>
    </location>
</feature>
<dbReference type="Proteomes" id="UP000294543">
    <property type="component" value="Unassembled WGS sequence"/>
</dbReference>
<dbReference type="Gene3D" id="3.40.50.720">
    <property type="entry name" value="NAD(P)-binding Rossmann-like Domain"/>
    <property type="match status" value="1"/>
</dbReference>
<dbReference type="InterPro" id="IPR000683">
    <property type="entry name" value="Gfo/Idh/MocA-like_OxRdtase_N"/>
</dbReference>
<dbReference type="OrthoDB" id="9760689at2"/>